<dbReference type="Proteomes" id="UP000007148">
    <property type="component" value="Unassembled WGS sequence"/>
</dbReference>
<feature type="compositionally biased region" description="Basic and acidic residues" evidence="2">
    <location>
        <begin position="501"/>
        <end position="516"/>
    </location>
</feature>
<dbReference type="EMBL" id="CAFZ01000359">
    <property type="protein sequence ID" value="CCA74820.1"/>
    <property type="molecule type" value="Genomic_DNA"/>
</dbReference>
<keyword evidence="4" id="KW-1185">Reference proteome</keyword>
<proteinExistence type="predicted"/>
<feature type="region of interest" description="Disordered" evidence="2">
    <location>
        <begin position="285"/>
        <end position="531"/>
    </location>
</feature>
<dbReference type="OrthoDB" id="3270079at2759"/>
<feature type="region of interest" description="Disordered" evidence="2">
    <location>
        <begin position="561"/>
        <end position="582"/>
    </location>
</feature>
<name>G4TU27_SERID</name>
<dbReference type="OMA" id="LQIAHRI"/>
<reference evidence="3 4" key="1">
    <citation type="journal article" date="2011" name="PLoS Pathog.">
        <title>Endophytic Life Strategies Decoded by Genome and Transcriptome Analyses of the Mutualistic Root Symbiont Piriformospora indica.</title>
        <authorList>
            <person name="Zuccaro A."/>
            <person name="Lahrmann U."/>
            <person name="Guldener U."/>
            <person name="Langen G."/>
            <person name="Pfiffi S."/>
            <person name="Biedenkopf D."/>
            <person name="Wong P."/>
            <person name="Samans B."/>
            <person name="Grimm C."/>
            <person name="Basiewicz M."/>
            <person name="Murat C."/>
            <person name="Martin F."/>
            <person name="Kogel K.H."/>
        </authorList>
    </citation>
    <scope>NUCLEOTIDE SEQUENCE [LARGE SCALE GENOMIC DNA]</scope>
    <source>
        <strain evidence="3 4">DSM 11827</strain>
    </source>
</reference>
<organism evidence="3 4">
    <name type="scientific">Serendipita indica (strain DSM 11827)</name>
    <name type="common">Root endophyte fungus</name>
    <name type="synonym">Piriformospora indica</name>
    <dbReference type="NCBI Taxonomy" id="1109443"/>
    <lineage>
        <taxon>Eukaryota</taxon>
        <taxon>Fungi</taxon>
        <taxon>Dikarya</taxon>
        <taxon>Basidiomycota</taxon>
        <taxon>Agaricomycotina</taxon>
        <taxon>Agaricomycetes</taxon>
        <taxon>Sebacinales</taxon>
        <taxon>Serendipitaceae</taxon>
        <taxon>Serendipita</taxon>
    </lineage>
</organism>
<keyword evidence="1" id="KW-0175">Coiled coil</keyword>
<sequence length="582" mass="65677">MSQIPVPIPTLPIASTTAAQNAHIASLNTQIEQLVHKNNKLVQSHEEELAEWEKKLVEERRRGDNAVRKIQEASKREVASWHDACETLRVASHHAMASMEYAHAVTKHDLLDLEHKMDALSTELKVKDMYLLRLKGAEEDLKDRLEYAERTYARRLEALVSELDETKQELINSRNKVVLNESQETSKLATKLKEAQKELDETRTALTKANAQITSLESVAERARLELKDEKRERKELEREMRELKDQVADWKRLETREAETAKEGKKRARELEVTLAAERSRLEELEQERVRWKKEKSQLQREKDELEQERDEAKKEAKAARKLLKEAKQEAAGKENAPEKVFDPKPKKRQREVEDASDDEGKTVKKSKPTVESNPKRAVSPGPSKDAAKSKPKFKRPTKKQAEEEHDSDDTLSKRAKFISKSLAADNAEGRRVIKGALGDTSDEEPITKPKTKAKAKAAASRKDEGSEEVFDVDRIPEASDSDDEPPKPVGPKVKKTAKKKEDSEPSKPKAKETKQASAAPEPAKPKKRMLNLLGNTTGASAVTAWWGAKNTDNEFNIPTMLSSPEKGEVPRAKFGSGRGF</sequence>
<dbReference type="InParanoid" id="G4TU27"/>
<evidence type="ECO:0000313" key="3">
    <source>
        <dbReference type="EMBL" id="CCA74820.1"/>
    </source>
</evidence>
<evidence type="ECO:0000313" key="4">
    <source>
        <dbReference type="Proteomes" id="UP000007148"/>
    </source>
</evidence>
<feature type="compositionally biased region" description="Basic and acidic residues" evidence="2">
    <location>
        <begin position="312"/>
        <end position="364"/>
    </location>
</feature>
<feature type="coiled-coil region" evidence="1">
    <location>
        <begin position="24"/>
        <end position="69"/>
    </location>
</feature>
<dbReference type="HOGENOM" id="CLU_468602_0_0_1"/>
<evidence type="ECO:0000256" key="2">
    <source>
        <dbReference type="SAM" id="MobiDB-lite"/>
    </source>
</evidence>
<comment type="caution">
    <text evidence="3">The sequence shown here is derived from an EMBL/GenBank/DDBJ whole genome shotgun (WGS) entry which is preliminary data.</text>
</comment>
<feature type="compositionally biased region" description="Basic and acidic residues" evidence="2">
    <location>
        <begin position="285"/>
        <end position="305"/>
    </location>
</feature>
<evidence type="ECO:0000256" key="1">
    <source>
        <dbReference type="SAM" id="Coils"/>
    </source>
</evidence>
<accession>G4TU27</accession>
<dbReference type="STRING" id="1109443.G4TU27"/>
<gene>
    <name evidence="3" type="ORF">PIIN_08789</name>
</gene>
<protein>
    <submittedName>
        <fullName evidence="3">Uncharacterized protein</fullName>
    </submittedName>
</protein>
<feature type="compositionally biased region" description="Basic residues" evidence="2">
    <location>
        <begin position="391"/>
        <end position="400"/>
    </location>
</feature>
<dbReference type="AlphaFoldDB" id="G4TU27"/>